<dbReference type="AlphaFoldDB" id="Q2QSS7"/>
<dbReference type="EMBL" id="DP000011">
    <property type="protein sequence ID" value="ABA97612.1"/>
    <property type="molecule type" value="Genomic_DNA"/>
</dbReference>
<organism evidence="2">
    <name type="scientific">Oryza sativa subsp. japonica</name>
    <name type="common">Rice</name>
    <dbReference type="NCBI Taxonomy" id="39947"/>
    <lineage>
        <taxon>Eukaryota</taxon>
        <taxon>Viridiplantae</taxon>
        <taxon>Streptophyta</taxon>
        <taxon>Embryophyta</taxon>
        <taxon>Tracheophyta</taxon>
        <taxon>Spermatophyta</taxon>
        <taxon>Magnoliopsida</taxon>
        <taxon>Liliopsida</taxon>
        <taxon>Poales</taxon>
        <taxon>Poaceae</taxon>
        <taxon>BOP clade</taxon>
        <taxon>Oryzoideae</taxon>
        <taxon>Oryzeae</taxon>
        <taxon>Oryzinae</taxon>
        <taxon>Oryza</taxon>
        <taxon>Oryza sativa</taxon>
    </lineage>
</organism>
<evidence type="ECO:0000256" key="1">
    <source>
        <dbReference type="SAM" id="MobiDB-lite"/>
    </source>
</evidence>
<accession>Q2QSS7</accession>
<feature type="compositionally biased region" description="Basic and acidic residues" evidence="1">
    <location>
        <begin position="43"/>
        <end position="55"/>
    </location>
</feature>
<sequence length="148" mass="15438">MNHAVQKTDPDDISGDVISGDGSAARARKLAGERRRFGTNGGHQDDRERRGELTGDQRSGGGAADGDGVEEKAAALFGLTTATVLRRLTANAKGRTRMATRRRPRWRAPRATAMTGATAARGWSDGGARLHVARALQTSASEGEGGGG</sequence>
<name>Q2QSS7_ORYSJ</name>
<reference evidence="2" key="1">
    <citation type="journal article" date="2005" name="BMC Biol.">
        <title>The sequence of rice chromosomes 11 and 12, rich in disease resistance genes and recent gene duplications.</title>
        <authorList>
            <consortium name="The rice chromosomes 11 and 12 sequencing consortia"/>
        </authorList>
    </citation>
    <scope>NUCLEOTIDE SEQUENCE [LARGE SCALE GENOMIC DNA]</scope>
</reference>
<reference evidence="2" key="3">
    <citation type="submission" date="2006-01" db="EMBL/GenBank/DDBJ databases">
        <authorList>
            <person name="Buell R."/>
        </authorList>
    </citation>
    <scope>NUCLEOTIDE SEQUENCE</scope>
</reference>
<feature type="region of interest" description="Disordered" evidence="1">
    <location>
        <begin position="88"/>
        <end position="122"/>
    </location>
</feature>
<evidence type="ECO:0000313" key="2">
    <source>
        <dbReference type="EMBL" id="ABA97612.1"/>
    </source>
</evidence>
<feature type="compositionally biased region" description="Basic and acidic residues" evidence="1">
    <location>
        <begin position="1"/>
        <end position="10"/>
    </location>
</feature>
<feature type="region of interest" description="Disordered" evidence="1">
    <location>
        <begin position="1"/>
        <end position="67"/>
    </location>
</feature>
<gene>
    <name evidence="2" type="ordered locus">LOC_Os12g23080</name>
</gene>
<feature type="compositionally biased region" description="Basic residues" evidence="1">
    <location>
        <begin position="94"/>
        <end position="108"/>
    </location>
</feature>
<reference evidence="2" key="2">
    <citation type="submission" date="2005-04" db="EMBL/GenBank/DDBJ databases">
        <authorList>
            <person name="Buell C.R."/>
            <person name="Wing R.A."/>
            <person name="McCombie W.A."/>
            <person name="Ouyang S."/>
        </authorList>
    </citation>
    <scope>NUCLEOTIDE SEQUENCE</scope>
</reference>
<feature type="compositionally biased region" description="Low complexity" evidence="1">
    <location>
        <begin position="109"/>
        <end position="121"/>
    </location>
</feature>
<proteinExistence type="predicted"/>
<protein>
    <submittedName>
        <fullName evidence="2">Retrotransposon protein, putative, Ty3-gypsy subclass</fullName>
    </submittedName>
</protein>